<dbReference type="InterPro" id="IPR027434">
    <property type="entry name" value="Homing_endonucl"/>
</dbReference>
<protein>
    <recommendedName>
        <fullName evidence="1">Homing endonuclease LAGLIDADG domain-containing protein</fullName>
    </recommendedName>
</protein>
<dbReference type="AlphaFoldDB" id="A0A6B9VWD9"/>
<gene>
    <name evidence="2" type="primary">ORF2</name>
</gene>
<feature type="domain" description="Homing endonuclease LAGLIDADG" evidence="1">
    <location>
        <begin position="185"/>
        <end position="286"/>
    </location>
</feature>
<dbReference type="Gene3D" id="3.10.28.10">
    <property type="entry name" value="Homing endonucleases"/>
    <property type="match status" value="2"/>
</dbReference>
<geneLocation type="mitochondrion" evidence="2"/>
<feature type="domain" description="Homing endonuclease LAGLIDADG" evidence="1">
    <location>
        <begin position="85"/>
        <end position="166"/>
    </location>
</feature>
<keyword evidence="2" id="KW-0496">Mitochondrion</keyword>
<proteinExistence type="predicted"/>
<accession>A0A6B9VWD9</accession>
<dbReference type="GeneID" id="44139444"/>
<dbReference type="PANTHER" id="PTHR36181:SF2">
    <property type="entry name" value="INTRON-ENCODED ENDONUCLEASE AI3-RELATED"/>
    <property type="match status" value="1"/>
</dbReference>
<dbReference type="PANTHER" id="PTHR36181">
    <property type="entry name" value="INTRON-ENCODED ENDONUCLEASE AI3-RELATED"/>
    <property type="match status" value="1"/>
</dbReference>
<dbReference type="EMBL" id="MH745227">
    <property type="protein sequence ID" value="QHQ73217.1"/>
    <property type="molecule type" value="Genomic_DNA"/>
</dbReference>
<name>A0A6B9VWD9_9CHLO</name>
<reference evidence="2" key="1">
    <citation type="journal article" date="2019" name="BMC Genomics">
        <title>Promising prospects of nanopore sequencing for algal hologenomics and structural variation discovery.</title>
        <authorList>
            <person name="Sauvage T."/>
            <person name="Schmidt W.E."/>
            <person name="Yoon H.S."/>
            <person name="Paul V.J."/>
            <person name="Fredericq S."/>
        </authorList>
    </citation>
    <scope>NUCLEOTIDE SEQUENCE</scope>
</reference>
<dbReference type="InterPro" id="IPR051289">
    <property type="entry name" value="LAGLIDADG_Endonuclease"/>
</dbReference>
<sequence>MVQAYYNPRSGLGETGQSFERTSETVRVAAFESPARGLWARNFSAVTPSGLGLGEIQGDFDLVPFLKAYPCHEHKSPSKDFLVWLIGFFEAEGCLSLNEDNKNLLFVIRQKDPQVLYFLRHNLGFGRINHDSDGYYSFQVYKRQHIDLLVYLLNGNLVLQKVKKPYRDLLTLERTVSPSIKDAWLSGFTQGDNGGFNINISRRDRTRTGYRVRLRYYLDLKEGFSDLNYIASHLIGSGRVRPRSGDKMFRYTMDTHSTIPLLRYYFQKFPLRGQKHIIQVKWFKAYNLVHTKTHLTQYGLCLIRRIKLSISELLRATDTESVQSQSQSQPCQR</sequence>
<dbReference type="Pfam" id="PF00961">
    <property type="entry name" value="LAGLIDADG_1"/>
    <property type="match status" value="2"/>
</dbReference>
<dbReference type="GO" id="GO:0005739">
    <property type="term" value="C:mitochondrion"/>
    <property type="evidence" value="ECO:0007669"/>
    <property type="project" value="UniProtKB-ARBA"/>
</dbReference>
<evidence type="ECO:0000259" key="1">
    <source>
        <dbReference type="Pfam" id="PF00961"/>
    </source>
</evidence>
<organism evidence="2">
    <name type="scientific">Caulerpa ashmeadii</name>
    <dbReference type="NCBI Taxonomy" id="177078"/>
    <lineage>
        <taxon>Eukaryota</taxon>
        <taxon>Viridiplantae</taxon>
        <taxon>Chlorophyta</taxon>
        <taxon>core chlorophytes</taxon>
        <taxon>Ulvophyceae</taxon>
        <taxon>TCBD clade</taxon>
        <taxon>Bryopsidales</taxon>
        <taxon>Halimedineae</taxon>
        <taxon>Caulerpaceae</taxon>
        <taxon>Caulerpa</taxon>
    </lineage>
</organism>
<dbReference type="SUPFAM" id="SSF55608">
    <property type="entry name" value="Homing endonucleases"/>
    <property type="match status" value="2"/>
</dbReference>
<dbReference type="InterPro" id="IPR004860">
    <property type="entry name" value="LAGLIDADG_dom"/>
</dbReference>
<evidence type="ECO:0000313" key="2">
    <source>
        <dbReference type="EMBL" id="QHQ73217.1"/>
    </source>
</evidence>
<dbReference type="RefSeq" id="YP_009725929.1">
    <property type="nucleotide sequence ID" value="NC_045849.1"/>
</dbReference>
<dbReference type="GO" id="GO:0004519">
    <property type="term" value="F:endonuclease activity"/>
    <property type="evidence" value="ECO:0007669"/>
    <property type="project" value="InterPro"/>
</dbReference>